<evidence type="ECO:0000256" key="1">
    <source>
        <dbReference type="SAM" id="SignalP"/>
    </source>
</evidence>
<feature type="chain" id="PRO_5045053293" description="Lipoprotein" evidence="1">
    <location>
        <begin position="19"/>
        <end position="194"/>
    </location>
</feature>
<protein>
    <recommendedName>
        <fullName evidence="4">Lipoprotein</fullName>
    </recommendedName>
</protein>
<feature type="signal peptide" evidence="1">
    <location>
        <begin position="1"/>
        <end position="18"/>
    </location>
</feature>
<comment type="caution">
    <text evidence="2">The sequence shown here is derived from an EMBL/GenBank/DDBJ whole genome shotgun (WGS) entry which is preliminary data.</text>
</comment>
<dbReference type="PROSITE" id="PS51257">
    <property type="entry name" value="PROKAR_LIPOPROTEIN"/>
    <property type="match status" value="1"/>
</dbReference>
<proteinExistence type="predicted"/>
<evidence type="ECO:0000313" key="3">
    <source>
        <dbReference type="Proteomes" id="UP001207654"/>
    </source>
</evidence>
<dbReference type="Proteomes" id="UP001207654">
    <property type="component" value="Unassembled WGS sequence"/>
</dbReference>
<reference evidence="2 3" key="1">
    <citation type="submission" date="2022-11" db="EMBL/GenBank/DDBJ databases">
        <title>Minimal conservation of predation-associated metabolite biosynthetic gene clusters underscores biosynthetic potential of Myxococcota including descriptions for ten novel species: Archangium lansinium sp. nov., Myxococcus landrumus sp. nov., Nannocystis bai.</title>
        <authorList>
            <person name="Ahearne A."/>
            <person name="Stevens C."/>
            <person name="Phillips K."/>
        </authorList>
    </citation>
    <scope>NUCLEOTIDE SEQUENCE [LARGE SCALE GENOMIC DNA]</scope>
    <source>
        <strain evidence="2 3">MIWBW</strain>
    </source>
</reference>
<organism evidence="2 3">
    <name type="scientific">Archangium lansingense</name>
    <dbReference type="NCBI Taxonomy" id="2995310"/>
    <lineage>
        <taxon>Bacteria</taxon>
        <taxon>Pseudomonadati</taxon>
        <taxon>Myxococcota</taxon>
        <taxon>Myxococcia</taxon>
        <taxon>Myxococcales</taxon>
        <taxon>Cystobacterineae</taxon>
        <taxon>Archangiaceae</taxon>
        <taxon>Archangium</taxon>
    </lineage>
</organism>
<dbReference type="EMBL" id="JAPNKA010000001">
    <property type="protein sequence ID" value="MCY1077274.1"/>
    <property type="molecule type" value="Genomic_DNA"/>
</dbReference>
<keyword evidence="3" id="KW-1185">Reference proteome</keyword>
<accession>A0ABT4A8I2</accession>
<name>A0ABT4A8I2_9BACT</name>
<sequence>MKRIFLAASLALLPLAFACQPELDASSEQEPCATCELGAAMPEATAVPSTAQSPDEALSDANRNALSSGDLSVIGLTGVPFASMEAVETVRYEDTWYVHVETAYYVTFWADRARTSPINLGAAIQLNYLSTYYNYMYNTSMKSNLSTNLQPGSHSYYIGSGTYECDYNANGTPDHRCDETYLSLRTGVGYDASY</sequence>
<gene>
    <name evidence="2" type="ORF">OV287_22650</name>
</gene>
<evidence type="ECO:0008006" key="4">
    <source>
        <dbReference type="Google" id="ProtNLM"/>
    </source>
</evidence>
<evidence type="ECO:0000313" key="2">
    <source>
        <dbReference type="EMBL" id="MCY1077274.1"/>
    </source>
</evidence>
<keyword evidence="1" id="KW-0732">Signal</keyword>
<dbReference type="RefSeq" id="WP_267536119.1">
    <property type="nucleotide sequence ID" value="NZ_JAPNKA010000001.1"/>
</dbReference>